<dbReference type="InterPro" id="IPR005828">
    <property type="entry name" value="MFS_sugar_transport-like"/>
</dbReference>
<feature type="transmembrane region" description="Helical" evidence="9">
    <location>
        <begin position="518"/>
        <end position="536"/>
    </location>
</feature>
<feature type="transmembrane region" description="Helical" evidence="9">
    <location>
        <begin position="352"/>
        <end position="376"/>
    </location>
</feature>
<dbReference type="InterPro" id="IPR050549">
    <property type="entry name" value="MFS_Trehalose_Transporter"/>
</dbReference>
<dbReference type="OrthoDB" id="6339427at2759"/>
<dbReference type="PANTHER" id="PTHR48021:SF1">
    <property type="entry name" value="GH07001P-RELATED"/>
    <property type="match status" value="1"/>
</dbReference>
<comment type="subcellular location">
    <subcellularLocation>
        <location evidence="1">Cell membrane</location>
        <topology evidence="1">Multi-pass membrane protein</topology>
    </subcellularLocation>
</comment>
<evidence type="ECO:0000313" key="11">
    <source>
        <dbReference type="EMBL" id="CAD7280722.1"/>
    </source>
</evidence>
<feature type="transmembrane region" description="Helical" evidence="9">
    <location>
        <begin position="248"/>
        <end position="270"/>
    </location>
</feature>
<evidence type="ECO:0000256" key="1">
    <source>
        <dbReference type="ARBA" id="ARBA00004651"/>
    </source>
</evidence>
<feature type="transmembrane region" description="Helical" evidence="9">
    <location>
        <begin position="190"/>
        <end position="211"/>
    </location>
</feature>
<protein>
    <recommendedName>
        <fullName evidence="10">Major facilitator superfamily (MFS) profile domain-containing protein</fullName>
    </recommendedName>
</protein>
<evidence type="ECO:0000256" key="6">
    <source>
        <dbReference type="ARBA" id="ARBA00022989"/>
    </source>
</evidence>
<feature type="transmembrane region" description="Helical" evidence="9">
    <location>
        <begin position="138"/>
        <end position="159"/>
    </location>
</feature>
<sequence length="589" mass="63989">MGSIAGTTVGVFSGYCSVGFPSFDADPEAAFRMSEDQQSLMALGQRSPIHFAFALQFRLLPSEAFDCDQSTYQRIVVSMVFKHLHSSPGFSKQMGCSLMGSIAGTTVGVFSGYCSVGFPSFDADPEAAFRMSEDQQSLMASIPPIGGILGALCSVLLLRRIGRKQLLHWFQLPILLSWLFIAFGKSYPSFLAAAVAQGLCVGVLMPAGQIYLGEIASPQIRGFIAGSTMLWQVFYNLVNYIMGSVLTWKGLALFNAGLHLLYFVGSAFAIESPVWHMSRGESEDANRCMRSLGREKEQTLDTLALPPSPPPPPPPPPPSDMQPDSHQKPPSGSTVDFSSWLLLMRKENFAPVLLLTVLAIMRQFTGAFAVISYTVAIFKSSGGGLSPYASTIVIGVVQLIFVVLFNVTTDKLGRKRLIVGSGAVMSVSLAVFAIHLYLTDAGILARGSWVPLATMVVCIAGFSFGISPSLFVLMSELMPKEVKNVASGIVAIANNVSNFVMLKTYYLMRNRMTNAGLFGFYGAVSFILTLVCAFCIPEIRRKKVEDSVPNAVVVVEDITLKQVEAKMNKMGDMDHVQQPEIFTVRKIEE</sequence>
<gene>
    <name evidence="11" type="ORF">NMOB1V02_LOCUS8379</name>
</gene>
<organism evidence="11">
    <name type="scientific">Notodromas monacha</name>
    <dbReference type="NCBI Taxonomy" id="399045"/>
    <lineage>
        <taxon>Eukaryota</taxon>
        <taxon>Metazoa</taxon>
        <taxon>Ecdysozoa</taxon>
        <taxon>Arthropoda</taxon>
        <taxon>Crustacea</taxon>
        <taxon>Oligostraca</taxon>
        <taxon>Ostracoda</taxon>
        <taxon>Podocopa</taxon>
        <taxon>Podocopida</taxon>
        <taxon>Cypridocopina</taxon>
        <taxon>Cypridoidea</taxon>
        <taxon>Cyprididae</taxon>
        <taxon>Notodromas</taxon>
    </lineage>
</organism>
<name>A0A7R9BUF7_9CRUS</name>
<evidence type="ECO:0000256" key="9">
    <source>
        <dbReference type="SAM" id="Phobius"/>
    </source>
</evidence>
<feature type="transmembrane region" description="Helical" evidence="9">
    <location>
        <begin position="166"/>
        <end position="184"/>
    </location>
</feature>
<dbReference type="PROSITE" id="PS50850">
    <property type="entry name" value="MFS"/>
    <property type="match status" value="1"/>
</dbReference>
<dbReference type="Gene3D" id="1.20.1250.20">
    <property type="entry name" value="MFS general substrate transporter like domains"/>
    <property type="match status" value="1"/>
</dbReference>
<evidence type="ECO:0000256" key="7">
    <source>
        <dbReference type="ARBA" id="ARBA00023136"/>
    </source>
</evidence>
<evidence type="ECO:0000259" key="10">
    <source>
        <dbReference type="PROSITE" id="PS50850"/>
    </source>
</evidence>
<evidence type="ECO:0000313" key="12">
    <source>
        <dbReference type="Proteomes" id="UP000678499"/>
    </source>
</evidence>
<evidence type="ECO:0000256" key="8">
    <source>
        <dbReference type="SAM" id="MobiDB-lite"/>
    </source>
</evidence>
<dbReference type="GO" id="GO:0022857">
    <property type="term" value="F:transmembrane transporter activity"/>
    <property type="evidence" value="ECO:0007669"/>
    <property type="project" value="InterPro"/>
</dbReference>
<dbReference type="Proteomes" id="UP000678499">
    <property type="component" value="Unassembled WGS sequence"/>
</dbReference>
<dbReference type="GO" id="GO:0005886">
    <property type="term" value="C:plasma membrane"/>
    <property type="evidence" value="ECO:0007669"/>
    <property type="project" value="UniProtKB-SubCell"/>
</dbReference>
<keyword evidence="7 9" id="KW-0472">Membrane</keyword>
<dbReference type="AlphaFoldDB" id="A0A7R9BUF7"/>
<keyword evidence="2" id="KW-0813">Transport</keyword>
<dbReference type="Pfam" id="PF00083">
    <property type="entry name" value="Sugar_tr"/>
    <property type="match status" value="1"/>
</dbReference>
<dbReference type="EMBL" id="CAJPEX010002351">
    <property type="protein sequence ID" value="CAG0920874.1"/>
    <property type="molecule type" value="Genomic_DNA"/>
</dbReference>
<keyword evidence="3" id="KW-1003">Cell membrane</keyword>
<dbReference type="PANTHER" id="PTHR48021">
    <property type="match status" value="1"/>
</dbReference>
<feature type="domain" description="Major facilitator superfamily (MFS) profile" evidence="10">
    <location>
        <begin position="92"/>
        <end position="540"/>
    </location>
</feature>
<feature type="transmembrane region" description="Helical" evidence="9">
    <location>
        <begin position="450"/>
        <end position="473"/>
    </location>
</feature>
<evidence type="ECO:0000256" key="2">
    <source>
        <dbReference type="ARBA" id="ARBA00022448"/>
    </source>
</evidence>
<dbReference type="EMBL" id="OA884388">
    <property type="protein sequence ID" value="CAD7280722.1"/>
    <property type="molecule type" value="Genomic_DNA"/>
</dbReference>
<dbReference type="SUPFAM" id="SSF103473">
    <property type="entry name" value="MFS general substrate transporter"/>
    <property type="match status" value="1"/>
</dbReference>
<dbReference type="FunFam" id="1.20.1250.20:FF:000218">
    <property type="entry name" value="facilitated trehalose transporter Tret1"/>
    <property type="match status" value="1"/>
</dbReference>
<keyword evidence="5 9" id="KW-0812">Transmembrane</keyword>
<feature type="compositionally biased region" description="Polar residues" evidence="8">
    <location>
        <begin position="322"/>
        <end position="333"/>
    </location>
</feature>
<proteinExistence type="predicted"/>
<feature type="compositionally biased region" description="Pro residues" evidence="8">
    <location>
        <begin position="306"/>
        <end position="320"/>
    </location>
</feature>
<evidence type="ECO:0000256" key="4">
    <source>
        <dbReference type="ARBA" id="ARBA00022597"/>
    </source>
</evidence>
<feature type="transmembrane region" description="Helical" evidence="9">
    <location>
        <begin position="388"/>
        <end position="405"/>
    </location>
</feature>
<keyword evidence="12" id="KW-1185">Reference proteome</keyword>
<keyword evidence="6 9" id="KW-1133">Transmembrane helix</keyword>
<accession>A0A7R9BUF7</accession>
<feature type="transmembrane region" description="Helical" evidence="9">
    <location>
        <begin position="485"/>
        <end position="506"/>
    </location>
</feature>
<feature type="region of interest" description="Disordered" evidence="8">
    <location>
        <begin position="301"/>
        <end position="333"/>
    </location>
</feature>
<evidence type="ECO:0000256" key="5">
    <source>
        <dbReference type="ARBA" id="ARBA00022692"/>
    </source>
</evidence>
<dbReference type="InterPro" id="IPR020846">
    <property type="entry name" value="MFS_dom"/>
</dbReference>
<reference evidence="11" key="1">
    <citation type="submission" date="2020-11" db="EMBL/GenBank/DDBJ databases">
        <authorList>
            <person name="Tran Van P."/>
        </authorList>
    </citation>
    <scope>NUCLEOTIDE SEQUENCE</scope>
</reference>
<feature type="transmembrane region" description="Helical" evidence="9">
    <location>
        <begin position="417"/>
        <end position="438"/>
    </location>
</feature>
<dbReference type="InterPro" id="IPR036259">
    <property type="entry name" value="MFS_trans_sf"/>
</dbReference>
<feature type="transmembrane region" description="Helical" evidence="9">
    <location>
        <begin position="223"/>
        <end position="242"/>
    </location>
</feature>
<keyword evidence="4" id="KW-0762">Sugar transport</keyword>
<evidence type="ECO:0000256" key="3">
    <source>
        <dbReference type="ARBA" id="ARBA00022475"/>
    </source>
</evidence>
<feature type="transmembrane region" description="Helical" evidence="9">
    <location>
        <begin position="98"/>
        <end position="118"/>
    </location>
</feature>